<dbReference type="KEGG" id="jcu:105630352"/>
<protein>
    <submittedName>
        <fullName evidence="12">Uncharacterized protein</fullName>
    </submittedName>
</protein>
<dbReference type="GO" id="GO:0046872">
    <property type="term" value="F:metal ion binding"/>
    <property type="evidence" value="ECO:0007669"/>
    <property type="project" value="UniProtKB-KW"/>
</dbReference>
<dbReference type="InterPro" id="IPR006510">
    <property type="entry name" value="Znf_LRP1"/>
</dbReference>
<keyword evidence="3" id="KW-0217">Developmental protein</keyword>
<proteinExistence type="inferred from homology"/>
<keyword evidence="9" id="KW-0539">Nucleus</keyword>
<dbReference type="InterPro" id="IPR006511">
    <property type="entry name" value="SHI_C"/>
</dbReference>
<evidence type="ECO:0000313" key="13">
    <source>
        <dbReference type="Proteomes" id="UP000027138"/>
    </source>
</evidence>
<evidence type="ECO:0000256" key="1">
    <source>
        <dbReference type="ARBA" id="ARBA00004123"/>
    </source>
</evidence>
<dbReference type="GO" id="GO:0003677">
    <property type="term" value="F:DNA binding"/>
    <property type="evidence" value="ECO:0007669"/>
    <property type="project" value="UniProtKB-KW"/>
</dbReference>
<dbReference type="GO" id="GO:0009851">
    <property type="term" value="P:auxin biosynthetic process"/>
    <property type="evidence" value="ECO:0007669"/>
    <property type="project" value="UniProtKB-KW"/>
</dbReference>
<keyword evidence="13" id="KW-1185">Reference proteome</keyword>
<evidence type="ECO:0000256" key="9">
    <source>
        <dbReference type="ARBA" id="ARBA00023242"/>
    </source>
</evidence>
<dbReference type="GO" id="GO:0009734">
    <property type="term" value="P:auxin-activated signaling pathway"/>
    <property type="evidence" value="ECO:0007669"/>
    <property type="project" value="UniProtKB-KW"/>
</dbReference>
<evidence type="ECO:0000256" key="2">
    <source>
        <dbReference type="ARBA" id="ARBA00006911"/>
    </source>
</evidence>
<reference evidence="12 13" key="1">
    <citation type="journal article" date="2014" name="PLoS ONE">
        <title>Global Analysis of Gene Expression Profiles in Physic Nut (Jatropha curcas L.) Seedlings Exposed to Salt Stress.</title>
        <authorList>
            <person name="Zhang L."/>
            <person name="Zhang C."/>
            <person name="Wu P."/>
            <person name="Chen Y."/>
            <person name="Li M."/>
            <person name="Jiang H."/>
            <person name="Wu G."/>
        </authorList>
    </citation>
    <scope>NUCLEOTIDE SEQUENCE [LARGE SCALE GENOMIC DNA]</scope>
    <source>
        <strain evidence="13">cv. GZQX0401</strain>
        <tissue evidence="12">Young leaves</tissue>
    </source>
</reference>
<dbReference type="NCBIfam" id="TIGR01623">
    <property type="entry name" value="put_zinc_LRP1"/>
    <property type="match status" value="1"/>
</dbReference>
<keyword evidence="7" id="KW-0238">DNA-binding</keyword>
<comment type="subcellular location">
    <subcellularLocation>
        <location evidence="1">Nucleus</location>
    </subcellularLocation>
</comment>
<dbReference type="InterPro" id="IPR007818">
    <property type="entry name" value="SHI"/>
</dbReference>
<comment type="similarity">
    <text evidence="2">Belongs to the SHI protein family.</text>
</comment>
<dbReference type="NCBIfam" id="TIGR01624">
    <property type="entry name" value="LRP1_Cterm"/>
    <property type="match status" value="1"/>
</dbReference>
<evidence type="ECO:0000256" key="11">
    <source>
        <dbReference type="SAM" id="MobiDB-lite"/>
    </source>
</evidence>
<dbReference type="Pfam" id="PF05142">
    <property type="entry name" value="DUF702"/>
    <property type="match status" value="1"/>
</dbReference>
<dbReference type="PANTHER" id="PTHR31604">
    <property type="entry name" value="PROTEIN LATERAL ROOT PRIMORDIUM 1"/>
    <property type="match status" value="1"/>
</dbReference>
<gene>
    <name evidence="12" type="ORF">JCGZ_26758</name>
</gene>
<dbReference type="AlphaFoldDB" id="A0A067LB87"/>
<keyword evidence="4" id="KW-0479">Metal-binding</keyword>
<dbReference type="STRING" id="180498.A0A067LB87"/>
<dbReference type="PANTHER" id="PTHR31604:SF16">
    <property type="entry name" value="PROTEIN SHI RELATED SEQUENCE 3"/>
    <property type="match status" value="1"/>
</dbReference>
<dbReference type="Proteomes" id="UP000027138">
    <property type="component" value="Unassembled WGS sequence"/>
</dbReference>
<name>A0A067LB87_JATCU</name>
<evidence type="ECO:0000256" key="4">
    <source>
        <dbReference type="ARBA" id="ARBA00022723"/>
    </source>
</evidence>
<evidence type="ECO:0000256" key="6">
    <source>
        <dbReference type="ARBA" id="ARBA00023070"/>
    </source>
</evidence>
<evidence type="ECO:0000256" key="10">
    <source>
        <dbReference type="ARBA" id="ARBA00023294"/>
    </source>
</evidence>
<dbReference type="GO" id="GO:0005634">
    <property type="term" value="C:nucleus"/>
    <property type="evidence" value="ECO:0007669"/>
    <property type="project" value="UniProtKB-SubCell"/>
</dbReference>
<evidence type="ECO:0000256" key="5">
    <source>
        <dbReference type="ARBA" id="ARBA00022833"/>
    </source>
</evidence>
<sequence>MMRQGGLLGGSRCQDCGNQAKKECVHMRCRTCCKSKGFECQTHVKSTWIPAYRRRLRPSNIAVQQQNPHQQPRTNSNPKRLRLSPLTGLEVGNFPAEVNSIATFRCFRMSSIDEEGDYQLAYQTSVGIGGHVFQGILYDQGPHQESFSTQLLQDTNNNNNNLTSSGALISTSTALTTAITTATTTAASILSSSVGAEHSSSYPFPLNAFTSGTQLFLHPKI</sequence>
<keyword evidence="8" id="KW-0010">Activator</keyword>
<keyword evidence="5" id="KW-0862">Zinc</keyword>
<feature type="compositionally biased region" description="Polar residues" evidence="11">
    <location>
        <begin position="62"/>
        <end position="78"/>
    </location>
</feature>
<dbReference type="GO" id="GO:0045893">
    <property type="term" value="P:positive regulation of DNA-templated transcription"/>
    <property type="evidence" value="ECO:0007669"/>
    <property type="project" value="TreeGrafter"/>
</dbReference>
<evidence type="ECO:0000256" key="3">
    <source>
        <dbReference type="ARBA" id="ARBA00022473"/>
    </source>
</evidence>
<evidence type="ECO:0000256" key="8">
    <source>
        <dbReference type="ARBA" id="ARBA00023159"/>
    </source>
</evidence>
<dbReference type="EMBL" id="KK914317">
    <property type="protein sequence ID" value="KDP41740.1"/>
    <property type="molecule type" value="Genomic_DNA"/>
</dbReference>
<keyword evidence="10" id="KW-0927">Auxin signaling pathway</keyword>
<dbReference type="OrthoDB" id="692274at2759"/>
<evidence type="ECO:0000313" key="12">
    <source>
        <dbReference type="EMBL" id="KDP41740.1"/>
    </source>
</evidence>
<dbReference type="GO" id="GO:0003700">
    <property type="term" value="F:DNA-binding transcription factor activity"/>
    <property type="evidence" value="ECO:0007669"/>
    <property type="project" value="InterPro"/>
</dbReference>
<accession>A0A067LB87</accession>
<feature type="region of interest" description="Disordered" evidence="11">
    <location>
        <begin position="62"/>
        <end position="81"/>
    </location>
</feature>
<keyword evidence="6" id="KW-0073">Auxin biosynthesis</keyword>
<organism evidence="12 13">
    <name type="scientific">Jatropha curcas</name>
    <name type="common">Barbados nut</name>
    <dbReference type="NCBI Taxonomy" id="180498"/>
    <lineage>
        <taxon>Eukaryota</taxon>
        <taxon>Viridiplantae</taxon>
        <taxon>Streptophyta</taxon>
        <taxon>Embryophyta</taxon>
        <taxon>Tracheophyta</taxon>
        <taxon>Spermatophyta</taxon>
        <taxon>Magnoliopsida</taxon>
        <taxon>eudicotyledons</taxon>
        <taxon>Gunneridae</taxon>
        <taxon>Pentapetalae</taxon>
        <taxon>rosids</taxon>
        <taxon>fabids</taxon>
        <taxon>Malpighiales</taxon>
        <taxon>Euphorbiaceae</taxon>
        <taxon>Crotonoideae</taxon>
        <taxon>Jatropheae</taxon>
        <taxon>Jatropha</taxon>
    </lineage>
</organism>
<evidence type="ECO:0000256" key="7">
    <source>
        <dbReference type="ARBA" id="ARBA00023125"/>
    </source>
</evidence>